<dbReference type="KEGG" id="prr:AT705_24440"/>
<name>A0A0U2Y7M9_9GAMM</name>
<geneLocation type="plasmid" evidence="2 3">
    <name>pMBL6842</name>
</geneLocation>
<evidence type="ECO:0000259" key="1">
    <source>
        <dbReference type="Pfam" id="PF00816"/>
    </source>
</evidence>
<evidence type="ECO:0000313" key="3">
    <source>
        <dbReference type="Proteomes" id="UP000069015"/>
    </source>
</evidence>
<sequence>MTTFLKSIQSKRALTREFQALTSQEVQQYQRKFVQLTDALIAKKQETEQTEQIRKDTVKKQLARMAAELGVSEEDVVNIARETASAKPKGSKAVIRYRYVDEAGKVHEWSGRGRRPLVFQNLIDHDDIEQYRVD</sequence>
<organism evidence="2 3">
    <name type="scientific">Pseudoalteromonas rubra</name>
    <dbReference type="NCBI Taxonomy" id="43658"/>
    <lineage>
        <taxon>Bacteria</taxon>
        <taxon>Pseudomonadati</taxon>
        <taxon>Pseudomonadota</taxon>
        <taxon>Gammaproteobacteria</taxon>
        <taxon>Alteromonadales</taxon>
        <taxon>Pseudoalteromonadaceae</taxon>
        <taxon>Pseudoalteromonas</taxon>
    </lineage>
</organism>
<dbReference type="InterPro" id="IPR027444">
    <property type="entry name" value="H-NS_C_dom"/>
</dbReference>
<dbReference type="Proteomes" id="UP000069015">
    <property type="component" value="Plasmid pMBL6842"/>
</dbReference>
<reference evidence="2 3" key="1">
    <citation type="submission" date="2015-12" db="EMBL/GenBank/DDBJ databases">
        <title>Complete genome sequence of Pseudoalteromonas rubra SCSIO 6842, harboring a conjugative plasmid.</title>
        <authorList>
            <person name="Li B."/>
            <person name="Wang X."/>
        </authorList>
    </citation>
    <scope>NUCLEOTIDE SEQUENCE [LARGE SCALE GENOMIC DNA]</scope>
    <source>
        <strain evidence="2 3">SCSIO 6842</strain>
        <plasmid evidence="3">Plasmid pMBL6842</plasmid>
    </source>
</reference>
<gene>
    <name evidence="2" type="ORF">AT705_24440</name>
</gene>
<dbReference type="AlphaFoldDB" id="A0A0U2Y7M9"/>
<dbReference type="EMBL" id="CP013613">
    <property type="protein sequence ID" value="ALU46114.1"/>
    <property type="molecule type" value="Genomic_DNA"/>
</dbReference>
<dbReference type="SUPFAM" id="SSF81273">
    <property type="entry name" value="H-NS histone-like proteins"/>
    <property type="match status" value="1"/>
</dbReference>
<evidence type="ECO:0000313" key="2">
    <source>
        <dbReference type="EMBL" id="ALU46114.1"/>
    </source>
</evidence>
<keyword evidence="2" id="KW-0614">Plasmid</keyword>
<dbReference type="GO" id="GO:0003677">
    <property type="term" value="F:DNA binding"/>
    <property type="evidence" value="ECO:0007669"/>
    <property type="project" value="InterPro"/>
</dbReference>
<accession>A0A0U2Y7M9</accession>
<proteinExistence type="predicted"/>
<protein>
    <recommendedName>
        <fullName evidence="1">DNA-binding protein H-NS-like C-terminal domain-containing protein</fullName>
    </recommendedName>
</protein>
<feature type="domain" description="DNA-binding protein H-NS-like C-terminal" evidence="1">
    <location>
        <begin position="97"/>
        <end position="125"/>
    </location>
</feature>
<dbReference type="Gene3D" id="4.10.430.10">
    <property type="entry name" value="Histone-like protein H-NS, C-terminal domain"/>
    <property type="match status" value="1"/>
</dbReference>
<dbReference type="InterPro" id="IPR037150">
    <property type="entry name" value="H-NS_C_dom_sf"/>
</dbReference>
<dbReference type="Pfam" id="PF00816">
    <property type="entry name" value="Histone_HNS"/>
    <property type="match status" value="1"/>
</dbReference>
<dbReference type="RefSeq" id="WP_058798949.1">
    <property type="nucleotide sequence ID" value="NZ_CP013613.1"/>
</dbReference>